<protein>
    <submittedName>
        <fullName evidence="2">Uncharacterized protein</fullName>
    </submittedName>
</protein>
<reference evidence="2 3" key="1">
    <citation type="submission" date="2014-11" db="EMBL/GenBank/DDBJ databases">
        <authorList>
            <person name="Zhu J."/>
            <person name="Qi W."/>
            <person name="Song R."/>
        </authorList>
    </citation>
    <scope>NUCLEOTIDE SEQUENCE [LARGE SCALE GENOMIC DNA]</scope>
</reference>
<evidence type="ECO:0000256" key="1">
    <source>
        <dbReference type="SAM" id="MobiDB-lite"/>
    </source>
</evidence>
<evidence type="ECO:0000313" key="3">
    <source>
        <dbReference type="Proteomes" id="UP000041254"/>
    </source>
</evidence>
<evidence type="ECO:0000313" key="2">
    <source>
        <dbReference type="EMBL" id="CEM39598.1"/>
    </source>
</evidence>
<organism evidence="2 3">
    <name type="scientific">Vitrella brassicaformis (strain CCMP3155)</name>
    <dbReference type="NCBI Taxonomy" id="1169540"/>
    <lineage>
        <taxon>Eukaryota</taxon>
        <taxon>Sar</taxon>
        <taxon>Alveolata</taxon>
        <taxon>Colpodellida</taxon>
        <taxon>Vitrellaceae</taxon>
        <taxon>Vitrella</taxon>
    </lineage>
</organism>
<dbReference type="EMBL" id="CDMY01001045">
    <property type="protein sequence ID" value="CEM39598.1"/>
    <property type="molecule type" value="Genomic_DNA"/>
</dbReference>
<name>A0A0G4H788_VITBC</name>
<accession>A0A0G4H788</accession>
<dbReference type="Proteomes" id="UP000041254">
    <property type="component" value="Unassembled WGS sequence"/>
</dbReference>
<gene>
    <name evidence="2" type="ORF">Vbra_19675</name>
</gene>
<dbReference type="InParanoid" id="A0A0G4H788"/>
<dbReference type="AlphaFoldDB" id="A0A0G4H788"/>
<proteinExistence type="predicted"/>
<dbReference type="VEuPathDB" id="CryptoDB:Vbra_19675"/>
<sequence length="379" mass="42775">MPSVNYLLTSINLLVDQGLLSCSVRDSWPDLVPSSEPVYCYKDRTLRGEWEIPEVHGKDAYVFQKGQWPLQDYSKAVHRERKAALYNCTYGKLHRVKSAYLPAVTRTDKSDTQYPPSRDEDRYRIGAIAEAKKREGSYGEPAYNDAYEIDAEKTTNRTYTPLFGRYEDGIVVFEYSLGIFDSQSQQAQTMARMNGVTMEAREEQPWKVEAVMTCTLPILAKCATTNVGFKKYNIGAPGVVLPVERIKEFDISDEESTYYKDEGKTRELRHRPAKIGDKDEAWALHAHKDAIEDALEESPTGEIRGTRPRNLKRAAPEESSSGMRPKKISRSAPVDSGEPGLYGYPPAPGYEQLSPLTTSHRPIPQPRTPKHGYSHETSV</sequence>
<keyword evidence="3" id="KW-1185">Reference proteome</keyword>
<feature type="region of interest" description="Disordered" evidence="1">
    <location>
        <begin position="292"/>
        <end position="379"/>
    </location>
</feature>